<dbReference type="CDD" id="cd10747">
    <property type="entry name" value="DnaJ_C"/>
    <property type="match status" value="1"/>
</dbReference>
<feature type="binding site" evidence="13">
    <location>
        <position position="190"/>
    </location>
    <ligand>
        <name>Zn(2+)</name>
        <dbReference type="ChEBI" id="CHEBI:29105"/>
        <label>2</label>
    </ligand>
</feature>
<feature type="repeat" description="CXXCXGXG motif" evidence="13">
    <location>
        <begin position="165"/>
        <end position="172"/>
    </location>
</feature>
<feature type="binding site" evidence="13">
    <location>
        <position position="165"/>
    </location>
    <ligand>
        <name>Zn(2+)</name>
        <dbReference type="ChEBI" id="CHEBI:29105"/>
        <label>2</label>
    </ligand>
</feature>
<dbReference type="GO" id="GO:0031072">
    <property type="term" value="F:heat shock protein binding"/>
    <property type="evidence" value="ECO:0007669"/>
    <property type="project" value="InterPro"/>
</dbReference>
<dbReference type="SMART" id="SM00271">
    <property type="entry name" value="DnaJ"/>
    <property type="match status" value="1"/>
</dbReference>
<protein>
    <recommendedName>
        <fullName evidence="12 13">Chaperone protein DnaJ</fullName>
    </recommendedName>
</protein>
<comment type="domain">
    <text evidence="13">The J domain is necessary and sufficient to stimulate DnaK ATPase activity. Zinc center 1 plays an important role in the autonomous, DnaK-independent chaperone activity of DnaJ. Zinc center 2 is essential for interaction with DnaK and for DnaJ activity.</text>
</comment>
<sequence>MEKRDYYETLGVSRDANAADLKKAYRVLAKKYHPDLNPGDETAEKNFKEANEAYECLKDADNRAAYDRYGHAAFQNGGPGAAGAGGAGFGDFGSMGDIFEEFFGGRSRSRRQAGPGRGNDLRYDLEIDLVEAFSGVSKQIAVTGAVGCDGCNGSGAKKGTEPVTCGTCNGQGTVRAQQGFFTVERTCHSCGGEGRMVKDPCGDCGGRGHVHKERNLSFDVPKGIEDGTRIRLSGEGDAGARGGPRGDLYVFINIRQHSLLQRDGADLFCRIPVQMTQAILGGAIEVPMLDGKKVKLTIPEGAQSGQQFRLRGKGMPVLRNRHFGDLYVQIAVEIPKKISRKQKDLLKKFDAESKSGLYPESEQFLKSLDD</sequence>
<evidence type="ECO:0000313" key="17">
    <source>
        <dbReference type="EMBL" id="RCL78415.1"/>
    </source>
</evidence>
<dbReference type="HAMAP" id="MF_01152">
    <property type="entry name" value="DnaJ"/>
    <property type="match status" value="1"/>
</dbReference>
<evidence type="ECO:0000256" key="1">
    <source>
        <dbReference type="ARBA" id="ARBA00004496"/>
    </source>
</evidence>
<reference evidence="17 18" key="1">
    <citation type="journal article" date="2018" name="Microbiome">
        <title>Fine metagenomic profile of the Mediterranean stratified and mixed water columns revealed by assembly and recruitment.</title>
        <authorList>
            <person name="Haro-Moreno J.M."/>
            <person name="Lopez-Perez M."/>
            <person name="De La Torre J.R."/>
            <person name="Picazo A."/>
            <person name="Camacho A."/>
            <person name="Rodriguez-Valera F."/>
        </authorList>
    </citation>
    <scope>NUCLEOTIDE SEQUENCE [LARGE SCALE GENOMIC DNA]</scope>
    <source>
        <strain evidence="17">MED-G55</strain>
    </source>
</reference>
<comment type="subcellular location">
    <subcellularLocation>
        <location evidence="1 13">Cytoplasm</location>
    </subcellularLocation>
</comment>
<comment type="cofactor">
    <cofactor evidence="13">
        <name>Zn(2+)</name>
        <dbReference type="ChEBI" id="CHEBI:29105"/>
    </cofactor>
    <text evidence="13">Binds 2 Zn(2+) ions per monomer.</text>
</comment>
<feature type="repeat" description="CXXCXGXG motif" evidence="13">
    <location>
        <begin position="187"/>
        <end position="194"/>
    </location>
</feature>
<dbReference type="Gene3D" id="2.60.260.20">
    <property type="entry name" value="Urease metallochaperone UreE, N-terminal domain"/>
    <property type="match status" value="2"/>
</dbReference>
<feature type="repeat" description="CXXCXGXG motif" evidence="13">
    <location>
        <begin position="201"/>
        <end position="208"/>
    </location>
</feature>
<evidence type="ECO:0000256" key="4">
    <source>
        <dbReference type="ARBA" id="ARBA00022705"/>
    </source>
</evidence>
<dbReference type="EMBL" id="QOQF01000001">
    <property type="protein sequence ID" value="RCL78415.1"/>
    <property type="molecule type" value="Genomic_DNA"/>
</dbReference>
<keyword evidence="3 13" id="KW-0963">Cytoplasm</keyword>
<evidence type="ECO:0000256" key="2">
    <source>
        <dbReference type="ARBA" id="ARBA00011738"/>
    </source>
</evidence>
<gene>
    <name evidence="13 17" type="primary">dnaJ</name>
    <name evidence="17" type="ORF">DBW69_00295</name>
</gene>
<dbReference type="CDD" id="cd06257">
    <property type="entry name" value="DnaJ"/>
    <property type="match status" value="1"/>
</dbReference>
<dbReference type="InterPro" id="IPR001623">
    <property type="entry name" value="DnaJ_domain"/>
</dbReference>
<evidence type="ECO:0000256" key="7">
    <source>
        <dbReference type="ARBA" id="ARBA00022771"/>
    </source>
</evidence>
<dbReference type="Gene3D" id="2.10.230.10">
    <property type="entry name" value="Heat shock protein DnaJ, cysteine-rich domain"/>
    <property type="match status" value="1"/>
</dbReference>
<comment type="subunit">
    <text evidence="2 13">Homodimer.</text>
</comment>
<dbReference type="InterPro" id="IPR036869">
    <property type="entry name" value="J_dom_sf"/>
</dbReference>
<dbReference type="Pfam" id="PF00684">
    <property type="entry name" value="DnaJ_CXXCXGXG"/>
    <property type="match status" value="1"/>
</dbReference>
<dbReference type="SUPFAM" id="SSF46565">
    <property type="entry name" value="Chaperone J-domain"/>
    <property type="match status" value="1"/>
</dbReference>
<evidence type="ECO:0000256" key="5">
    <source>
        <dbReference type="ARBA" id="ARBA00022723"/>
    </source>
</evidence>
<dbReference type="SUPFAM" id="SSF57938">
    <property type="entry name" value="DnaJ/Hsp40 cysteine-rich domain"/>
    <property type="match status" value="1"/>
</dbReference>
<dbReference type="GO" id="GO:0005524">
    <property type="term" value="F:ATP binding"/>
    <property type="evidence" value="ECO:0007669"/>
    <property type="project" value="InterPro"/>
</dbReference>
<dbReference type="PANTHER" id="PTHR43096:SF48">
    <property type="entry name" value="CHAPERONE PROTEIN DNAJ"/>
    <property type="match status" value="1"/>
</dbReference>
<proteinExistence type="inferred from homology"/>
<feature type="binding site" evidence="13">
    <location>
        <position position="148"/>
    </location>
    <ligand>
        <name>Zn(2+)</name>
        <dbReference type="ChEBI" id="CHEBI:29105"/>
        <label>1</label>
    </ligand>
</feature>
<dbReference type="NCBIfam" id="TIGR02349">
    <property type="entry name" value="DnaJ_bact"/>
    <property type="match status" value="1"/>
</dbReference>
<keyword evidence="6 13" id="KW-0677">Repeat</keyword>
<feature type="binding site" evidence="13">
    <location>
        <position position="168"/>
    </location>
    <ligand>
        <name>Zn(2+)</name>
        <dbReference type="ChEBI" id="CHEBI:29105"/>
        <label>2</label>
    </ligand>
</feature>
<keyword evidence="9 13" id="KW-0346">Stress response</keyword>
<evidence type="ECO:0000313" key="18">
    <source>
        <dbReference type="Proteomes" id="UP000252132"/>
    </source>
</evidence>
<evidence type="ECO:0000259" key="15">
    <source>
        <dbReference type="PROSITE" id="PS50076"/>
    </source>
</evidence>
<dbReference type="Gene3D" id="1.10.287.110">
    <property type="entry name" value="DnaJ domain"/>
    <property type="match status" value="1"/>
</dbReference>
<dbReference type="AlphaFoldDB" id="A0A368E4P8"/>
<dbReference type="Pfam" id="PF00226">
    <property type="entry name" value="DnaJ"/>
    <property type="match status" value="1"/>
</dbReference>
<dbReference type="SUPFAM" id="SSF49493">
    <property type="entry name" value="HSP40/DnaJ peptide-binding domain"/>
    <property type="match status" value="2"/>
</dbReference>
<feature type="domain" description="J" evidence="15">
    <location>
        <begin position="5"/>
        <end position="70"/>
    </location>
</feature>
<evidence type="ECO:0000256" key="3">
    <source>
        <dbReference type="ARBA" id="ARBA00022490"/>
    </source>
</evidence>
<feature type="binding site" evidence="13">
    <location>
        <position position="201"/>
    </location>
    <ligand>
        <name>Zn(2+)</name>
        <dbReference type="ChEBI" id="CHEBI:29105"/>
        <label>1</label>
    </ligand>
</feature>
<accession>A0A368E4P8</accession>
<dbReference type="PROSITE" id="PS51188">
    <property type="entry name" value="ZF_CR"/>
    <property type="match status" value="1"/>
</dbReference>
<keyword evidence="10 13" id="KW-0143">Chaperone</keyword>
<name>A0A368E4P8_9PROT</name>
<dbReference type="GO" id="GO:0042026">
    <property type="term" value="P:protein refolding"/>
    <property type="evidence" value="ECO:0007669"/>
    <property type="project" value="TreeGrafter"/>
</dbReference>
<feature type="domain" description="CR-type" evidence="16">
    <location>
        <begin position="135"/>
        <end position="213"/>
    </location>
</feature>
<evidence type="ECO:0000256" key="12">
    <source>
        <dbReference type="ARBA" id="ARBA00067609"/>
    </source>
</evidence>
<comment type="function">
    <text evidence="13">Participates actively in the response to hyperosmotic and heat shock by preventing the aggregation of stress-denatured proteins and by disaggregating proteins, also in an autonomous, DnaK-independent fashion. Unfolded proteins bind initially to DnaJ; upon interaction with the DnaJ-bound protein, DnaK hydrolyzes its bound ATP, resulting in the formation of a stable complex. GrpE releases ADP from DnaK; ATP binding to DnaK triggers the release of the substrate protein, thus completing the reaction cycle. Several rounds of ATP-dependent interactions between DnaJ, DnaK and GrpE are required for fully efficient folding. Also involved, together with DnaK and GrpE, in the DNA replication of plasmids through activation of initiation proteins.</text>
</comment>
<dbReference type="InterPro" id="IPR008971">
    <property type="entry name" value="HSP40/DnaJ_pept-bd"/>
</dbReference>
<feature type="binding site" evidence="13">
    <location>
        <position position="204"/>
    </location>
    <ligand>
        <name>Zn(2+)</name>
        <dbReference type="ChEBI" id="CHEBI:29105"/>
        <label>1</label>
    </ligand>
</feature>
<feature type="binding site" evidence="13">
    <location>
        <position position="151"/>
    </location>
    <ligand>
        <name>Zn(2+)</name>
        <dbReference type="ChEBI" id="CHEBI:29105"/>
        <label>1</label>
    </ligand>
</feature>
<organism evidence="17 18">
    <name type="scientific">PS1 clade bacterium</name>
    <dbReference type="NCBI Taxonomy" id="2175152"/>
    <lineage>
        <taxon>Bacteria</taxon>
        <taxon>Pseudomonadati</taxon>
        <taxon>Pseudomonadota</taxon>
        <taxon>Alphaproteobacteria</taxon>
        <taxon>PS1 clade</taxon>
    </lineage>
</organism>
<feature type="zinc finger region" description="CR-type" evidence="14">
    <location>
        <begin position="135"/>
        <end position="213"/>
    </location>
</feature>
<dbReference type="GO" id="GO:0008270">
    <property type="term" value="F:zinc ion binding"/>
    <property type="evidence" value="ECO:0007669"/>
    <property type="project" value="UniProtKB-UniRule"/>
</dbReference>
<keyword evidence="8 13" id="KW-0862">Zinc</keyword>
<dbReference type="InterPro" id="IPR018253">
    <property type="entry name" value="DnaJ_domain_CS"/>
</dbReference>
<dbReference type="GO" id="GO:0051082">
    <property type="term" value="F:unfolded protein binding"/>
    <property type="evidence" value="ECO:0007669"/>
    <property type="project" value="UniProtKB-UniRule"/>
</dbReference>
<dbReference type="CDD" id="cd10719">
    <property type="entry name" value="DnaJ_zf"/>
    <property type="match status" value="1"/>
</dbReference>
<dbReference type="InterPro" id="IPR012724">
    <property type="entry name" value="DnaJ"/>
</dbReference>
<dbReference type="Pfam" id="PF01556">
    <property type="entry name" value="DnaJ_C"/>
    <property type="match status" value="1"/>
</dbReference>
<dbReference type="PROSITE" id="PS00636">
    <property type="entry name" value="DNAJ_1"/>
    <property type="match status" value="1"/>
</dbReference>
<dbReference type="GO" id="GO:0009408">
    <property type="term" value="P:response to heat"/>
    <property type="evidence" value="ECO:0007669"/>
    <property type="project" value="InterPro"/>
</dbReference>
<dbReference type="InterPro" id="IPR001305">
    <property type="entry name" value="HSP_DnaJ_Cys-rich_dom"/>
</dbReference>
<dbReference type="PRINTS" id="PR00625">
    <property type="entry name" value="JDOMAIN"/>
</dbReference>
<dbReference type="GO" id="GO:0006260">
    <property type="term" value="P:DNA replication"/>
    <property type="evidence" value="ECO:0007669"/>
    <property type="project" value="UniProtKB-KW"/>
</dbReference>
<dbReference type="FunFam" id="2.60.260.20:FF:000004">
    <property type="entry name" value="Molecular chaperone DnaJ"/>
    <property type="match status" value="1"/>
</dbReference>
<dbReference type="PROSITE" id="PS50076">
    <property type="entry name" value="DNAJ_2"/>
    <property type="match status" value="1"/>
</dbReference>
<dbReference type="FunFam" id="2.10.230.10:FF:000002">
    <property type="entry name" value="Molecular chaperone DnaJ"/>
    <property type="match status" value="1"/>
</dbReference>
<evidence type="ECO:0000256" key="10">
    <source>
        <dbReference type="ARBA" id="ARBA00023186"/>
    </source>
</evidence>
<dbReference type="NCBIfam" id="NF008035">
    <property type="entry name" value="PRK10767.1"/>
    <property type="match status" value="1"/>
</dbReference>
<dbReference type="InterPro" id="IPR036410">
    <property type="entry name" value="HSP_DnaJ_Cys-rich_dom_sf"/>
</dbReference>
<evidence type="ECO:0000256" key="13">
    <source>
        <dbReference type="HAMAP-Rule" id="MF_01152"/>
    </source>
</evidence>
<evidence type="ECO:0000256" key="14">
    <source>
        <dbReference type="PROSITE-ProRule" id="PRU00546"/>
    </source>
</evidence>
<evidence type="ECO:0000256" key="8">
    <source>
        <dbReference type="ARBA" id="ARBA00022833"/>
    </source>
</evidence>
<comment type="caution">
    <text evidence="17">The sequence shown here is derived from an EMBL/GenBank/DDBJ whole genome shotgun (WGS) entry which is preliminary data.</text>
</comment>
<feature type="repeat" description="CXXCXGXG motif" evidence="13">
    <location>
        <begin position="148"/>
        <end position="155"/>
    </location>
</feature>
<keyword evidence="4 13" id="KW-0235">DNA replication</keyword>
<dbReference type="Proteomes" id="UP000252132">
    <property type="component" value="Unassembled WGS sequence"/>
</dbReference>
<evidence type="ECO:0000256" key="9">
    <source>
        <dbReference type="ARBA" id="ARBA00023016"/>
    </source>
</evidence>
<evidence type="ECO:0000259" key="16">
    <source>
        <dbReference type="PROSITE" id="PS51188"/>
    </source>
</evidence>
<keyword evidence="5 13" id="KW-0479">Metal-binding</keyword>
<dbReference type="GO" id="GO:0005737">
    <property type="term" value="C:cytoplasm"/>
    <property type="evidence" value="ECO:0007669"/>
    <property type="project" value="UniProtKB-SubCell"/>
</dbReference>
<dbReference type="PANTHER" id="PTHR43096">
    <property type="entry name" value="DNAJ HOMOLOG 1, MITOCHONDRIAL-RELATED"/>
    <property type="match status" value="1"/>
</dbReference>
<keyword evidence="7 13" id="KW-0863">Zinc-finger</keyword>
<dbReference type="InterPro" id="IPR002939">
    <property type="entry name" value="DnaJ_C"/>
</dbReference>
<evidence type="ECO:0000256" key="6">
    <source>
        <dbReference type="ARBA" id="ARBA00022737"/>
    </source>
</evidence>
<feature type="binding site" evidence="13">
    <location>
        <position position="187"/>
    </location>
    <ligand>
        <name>Zn(2+)</name>
        <dbReference type="ChEBI" id="CHEBI:29105"/>
        <label>2</label>
    </ligand>
</feature>
<comment type="similarity">
    <text evidence="11 13">Belongs to the DnaJ family.</text>
</comment>
<evidence type="ECO:0000256" key="11">
    <source>
        <dbReference type="ARBA" id="ARBA00061004"/>
    </source>
</evidence>